<evidence type="ECO:0000259" key="1">
    <source>
        <dbReference type="Pfam" id="PF04230"/>
    </source>
</evidence>
<evidence type="ECO:0000313" key="2">
    <source>
        <dbReference type="EMBL" id="KRM91126.1"/>
    </source>
</evidence>
<gene>
    <name evidence="2" type="ORF">FC80_GL001125</name>
</gene>
<dbReference type="RefSeq" id="WP_057829324.1">
    <property type="nucleotide sequence ID" value="NZ_AYZE01000014.1"/>
</dbReference>
<proteinExistence type="predicted"/>
<dbReference type="STRING" id="1423729.FC80_GL001125"/>
<dbReference type="InterPro" id="IPR007345">
    <property type="entry name" value="Polysacch_pyruvyl_Trfase"/>
</dbReference>
<evidence type="ECO:0000313" key="3">
    <source>
        <dbReference type="Proteomes" id="UP000051131"/>
    </source>
</evidence>
<dbReference type="OrthoDB" id="3188137at2"/>
<name>A0A0R2CSP5_9LACO</name>
<sequence length="372" mass="43966">MKILLKGYWNTNLGDDLFLKVICQKFSEYDFFIVVSGKEMYKSSMEINNLHVIRTFSRKYDAFFYKLNIPFFWGTVNYKILKLINHFDAFCELGGSIFMLPKKKMGIEYRIRMKILQKSKKYFVIGSNFGPFSSDYQLKLYANFFGKVDNTMFRDEYSYNIFSDLRIKNIGYAPDVVFNLNYFNSEASSESKEYCLISVIDFRKKLSNKEVVAINYFNLLKKIVLEKINNDENVVLMSFCDDEGDAKLANELRQFFRGHTNFKNIMIYRYNNSIEESLGLIKNAKSVIATRYHAMILGWLFRKKMFVVAYSNKTLDVIKYIFPGQKYISIDDLYKNNISVEYNTIDESQLNKTIIESNKQFFYLEKSLEKND</sequence>
<dbReference type="PANTHER" id="PTHR36836">
    <property type="entry name" value="COLANIC ACID BIOSYNTHESIS PROTEIN WCAK"/>
    <property type="match status" value="1"/>
</dbReference>
<accession>A0A0R2CSP5</accession>
<dbReference type="Proteomes" id="UP000051131">
    <property type="component" value="Unassembled WGS sequence"/>
</dbReference>
<feature type="domain" description="Polysaccharide pyruvyl transferase" evidence="1">
    <location>
        <begin position="12"/>
        <end position="312"/>
    </location>
</feature>
<dbReference type="Pfam" id="PF04230">
    <property type="entry name" value="PS_pyruv_trans"/>
    <property type="match status" value="1"/>
</dbReference>
<comment type="caution">
    <text evidence="2">The sequence shown here is derived from an EMBL/GenBank/DDBJ whole genome shotgun (WGS) entry which is preliminary data.</text>
</comment>
<dbReference type="PATRIC" id="fig|1423729.3.peg.1139"/>
<dbReference type="PANTHER" id="PTHR36836:SF1">
    <property type="entry name" value="COLANIC ACID BIOSYNTHESIS PROTEIN WCAK"/>
    <property type="match status" value="1"/>
</dbReference>
<organism evidence="2 3">
    <name type="scientific">Liquorilactobacillus cacaonum DSM 21116</name>
    <dbReference type="NCBI Taxonomy" id="1423729"/>
    <lineage>
        <taxon>Bacteria</taxon>
        <taxon>Bacillati</taxon>
        <taxon>Bacillota</taxon>
        <taxon>Bacilli</taxon>
        <taxon>Lactobacillales</taxon>
        <taxon>Lactobacillaceae</taxon>
        <taxon>Liquorilactobacillus</taxon>
    </lineage>
</organism>
<dbReference type="AlphaFoldDB" id="A0A0R2CSP5"/>
<reference evidence="2 3" key="1">
    <citation type="journal article" date="2015" name="Genome Announc.">
        <title>Expanding the biotechnology potential of lactobacilli through comparative genomics of 213 strains and associated genera.</title>
        <authorList>
            <person name="Sun Z."/>
            <person name="Harris H.M."/>
            <person name="McCann A."/>
            <person name="Guo C."/>
            <person name="Argimon S."/>
            <person name="Zhang W."/>
            <person name="Yang X."/>
            <person name="Jeffery I.B."/>
            <person name="Cooney J.C."/>
            <person name="Kagawa T.F."/>
            <person name="Liu W."/>
            <person name="Song Y."/>
            <person name="Salvetti E."/>
            <person name="Wrobel A."/>
            <person name="Rasinkangas P."/>
            <person name="Parkhill J."/>
            <person name="Rea M.C."/>
            <person name="O'Sullivan O."/>
            <person name="Ritari J."/>
            <person name="Douillard F.P."/>
            <person name="Paul Ross R."/>
            <person name="Yang R."/>
            <person name="Briner A.E."/>
            <person name="Felis G.E."/>
            <person name="de Vos W.M."/>
            <person name="Barrangou R."/>
            <person name="Klaenhammer T.R."/>
            <person name="Caufield P.W."/>
            <person name="Cui Y."/>
            <person name="Zhang H."/>
            <person name="O'Toole P.W."/>
        </authorList>
    </citation>
    <scope>NUCLEOTIDE SEQUENCE [LARGE SCALE GENOMIC DNA]</scope>
    <source>
        <strain evidence="2 3">DSM 21116</strain>
    </source>
</reference>
<keyword evidence="3" id="KW-1185">Reference proteome</keyword>
<protein>
    <recommendedName>
        <fullName evidence="1">Polysaccharide pyruvyl transferase domain-containing protein</fullName>
    </recommendedName>
</protein>
<dbReference type="EMBL" id="AYZE01000014">
    <property type="protein sequence ID" value="KRM91126.1"/>
    <property type="molecule type" value="Genomic_DNA"/>
</dbReference>